<name>A0ACB7CA88_9ASCO</name>
<keyword evidence="2" id="KW-1185">Reference proteome</keyword>
<sequence>MELIDLLILIISFLGYKTIFIFICVLSSFLNVYDTSALLLLRKPKNLFQKIIVSFVRWDNIYFIALAHRGLLFEQEWAFGPGFPYIVRLFTDWIFVSKSLYNYAFISILLSHLFHLCSIFSLYYLTFKIYQSRDMAIVTSFLYLISPSGIFLSAGYTETALSWCIASIIRSNGLLLSVFFLYPTFMYIYQILRYPEFGLCLKMIKFGIYSLIVCAGFFWVQYCAYIEFCWPEKKRDWCFKKIPFIYSFVQSYYWNVGFFKYFKVSQIPNFALAFPAILISIKSGIHYFLKNNKFRKITRNLDLYYITQLLLTVVCICVMHVQIFTRMISCLPGIYWWLADCLLNDRLYSCSNKFSLKKKKSLYWVKIWILYGTVQAVLFGTFLPPA</sequence>
<accession>A0ACB7CA88</accession>
<gene>
    <name evidence="1" type="ORF">PORY_002801</name>
</gene>
<organism evidence="1 2">
    <name type="scientific">Pneumocystis oryctolagi</name>
    <dbReference type="NCBI Taxonomy" id="42067"/>
    <lineage>
        <taxon>Eukaryota</taxon>
        <taxon>Fungi</taxon>
        <taxon>Dikarya</taxon>
        <taxon>Ascomycota</taxon>
        <taxon>Taphrinomycotina</taxon>
        <taxon>Pneumocystomycetes</taxon>
        <taxon>Pneumocystaceae</taxon>
        <taxon>Pneumocystis</taxon>
    </lineage>
</organism>
<reference evidence="1 2" key="1">
    <citation type="journal article" date="2021" name="Commun. Biol.">
        <title>Genomic insights into the host specific adaptation of the Pneumocystis genus.</title>
        <authorList>
            <person name="Cisse O.H."/>
            <person name="Ma L."/>
            <person name="Dekker J.P."/>
            <person name="Khil P.P."/>
            <person name="Youn J.-H."/>
            <person name="Brenchley J.M."/>
            <person name="Blair R."/>
            <person name="Pahar B."/>
            <person name="Chabe M."/>
            <person name="Van Rompay K.K.A."/>
            <person name="Keesler R."/>
            <person name="Sukura A."/>
            <person name="Hirsch V."/>
            <person name="Kutty G."/>
            <person name="Liu Y."/>
            <person name="Peng L."/>
            <person name="Chen J."/>
            <person name="Song J."/>
            <person name="Weissenbacher-Lang C."/>
            <person name="Xu J."/>
            <person name="Upham N.S."/>
            <person name="Stajich J.E."/>
            <person name="Cuomo C.A."/>
            <person name="Cushion M.T."/>
            <person name="Kovacs J.A."/>
        </authorList>
    </citation>
    <scope>NUCLEOTIDE SEQUENCE [LARGE SCALE GENOMIC DNA]</scope>
    <source>
        <strain evidence="1 2">RABM</strain>
    </source>
</reference>
<evidence type="ECO:0000313" key="2">
    <source>
        <dbReference type="Proteomes" id="UP000768646"/>
    </source>
</evidence>
<protein>
    <submittedName>
        <fullName evidence="1">Uncharacterized protein</fullName>
    </submittedName>
</protein>
<dbReference type="Proteomes" id="UP000768646">
    <property type="component" value="Unassembled WGS sequence"/>
</dbReference>
<comment type="caution">
    <text evidence="1">The sequence shown here is derived from an EMBL/GenBank/DDBJ whole genome shotgun (WGS) entry which is preliminary data.</text>
</comment>
<proteinExistence type="predicted"/>
<dbReference type="EMBL" id="JABTEG010000023">
    <property type="protein sequence ID" value="KAG4303803.1"/>
    <property type="molecule type" value="Genomic_DNA"/>
</dbReference>
<evidence type="ECO:0000313" key="1">
    <source>
        <dbReference type="EMBL" id="KAG4303803.1"/>
    </source>
</evidence>